<dbReference type="AlphaFoldDB" id="A0AAI9X4M9"/>
<keyword evidence="3" id="KW-1185">Reference proteome</keyword>
<comment type="caution">
    <text evidence="2">The sequence shown here is derived from an EMBL/GenBank/DDBJ whole genome shotgun (WGS) entry which is preliminary data.</text>
</comment>
<reference evidence="2" key="2">
    <citation type="journal article" date="2016" name="Fungal Biol.">
        <title>Ochratoxin A production by Penicillium thymicola.</title>
        <authorList>
            <person name="Nguyen H.D.T."/>
            <person name="McMullin D.R."/>
            <person name="Ponomareva E."/>
            <person name="Riley R."/>
            <person name="Pomraning K.R."/>
            <person name="Baker S.E."/>
            <person name="Seifert K.A."/>
        </authorList>
    </citation>
    <scope>NUCLEOTIDE SEQUENCE</scope>
    <source>
        <strain evidence="2">DAOM 180753</strain>
    </source>
</reference>
<name>A0AAI9X4M9_PENTH</name>
<reference evidence="2" key="1">
    <citation type="submission" date="2015-06" db="EMBL/GenBank/DDBJ databases">
        <authorList>
            <person name="Nguyen H."/>
        </authorList>
    </citation>
    <scope>NUCLEOTIDE SEQUENCE</scope>
    <source>
        <strain evidence="2">DAOM 180753</strain>
    </source>
</reference>
<evidence type="ECO:0000256" key="1">
    <source>
        <dbReference type="SAM" id="MobiDB-lite"/>
    </source>
</evidence>
<organism evidence="2 3">
    <name type="scientific">Penicillium thymicola</name>
    <dbReference type="NCBI Taxonomy" id="293382"/>
    <lineage>
        <taxon>Eukaryota</taxon>
        <taxon>Fungi</taxon>
        <taxon>Dikarya</taxon>
        <taxon>Ascomycota</taxon>
        <taxon>Pezizomycotina</taxon>
        <taxon>Eurotiomycetes</taxon>
        <taxon>Eurotiomycetidae</taxon>
        <taxon>Eurotiales</taxon>
        <taxon>Aspergillaceae</taxon>
        <taxon>Penicillium</taxon>
    </lineage>
</organism>
<sequence>MPGRCPWRKVQSGWRDKTSKQTEVKLTKCKCLSHQRDSKCNESSYVIRLRAVRRQECPQISLHWAAQSSGSRPHRVSDSPSPTSPGTIPQWVGLRAQAIRDVIRLRAVRRQRTPSESSSRGNTIL</sequence>
<gene>
    <name evidence="2" type="ORF">VN97_g10138</name>
</gene>
<protein>
    <submittedName>
        <fullName evidence="2">Uncharacterized protein</fullName>
    </submittedName>
</protein>
<evidence type="ECO:0000313" key="2">
    <source>
        <dbReference type="EMBL" id="KAJ9483269.1"/>
    </source>
</evidence>
<dbReference type="EMBL" id="LACB01000448">
    <property type="protein sequence ID" value="KAJ9483269.1"/>
    <property type="molecule type" value="Genomic_DNA"/>
</dbReference>
<proteinExistence type="predicted"/>
<feature type="compositionally biased region" description="Polar residues" evidence="1">
    <location>
        <begin position="78"/>
        <end position="87"/>
    </location>
</feature>
<evidence type="ECO:0000313" key="3">
    <source>
        <dbReference type="Proteomes" id="UP001227192"/>
    </source>
</evidence>
<accession>A0AAI9X4M9</accession>
<dbReference type="Proteomes" id="UP001227192">
    <property type="component" value="Unassembled WGS sequence"/>
</dbReference>
<feature type="region of interest" description="Disordered" evidence="1">
    <location>
        <begin position="65"/>
        <end position="90"/>
    </location>
</feature>